<proteinExistence type="inferred from homology"/>
<accession>A0A8T7LUW9</accession>
<dbReference type="HAMAP" id="MF_00691">
    <property type="entry name" value="PxpA"/>
    <property type="match status" value="1"/>
</dbReference>
<dbReference type="Pfam" id="PF03746">
    <property type="entry name" value="LamB_YcsF"/>
    <property type="match status" value="1"/>
</dbReference>
<dbReference type="SUPFAM" id="SSF88713">
    <property type="entry name" value="Glycoside hydrolase/deacetylase"/>
    <property type="match status" value="1"/>
</dbReference>
<evidence type="ECO:0000313" key="3">
    <source>
        <dbReference type="EMBL" id="WJW67679.1"/>
    </source>
</evidence>
<sequence>MQIDINCDMGESFGHYKLGNDLALLEYVTSANVACGFHAGDPLVMSETVKLALDKDVAVGAHPSYPDLQGFGRRKMEMTAAEIEAFILYQIGALSAFVHAQGATLTHVKAHGALYNVAALEMPVAEAIARAIARFDQTLIMVVLATSPLMIEAGQRAGLQVAREAFADRAYNADGTLVNRKLPNSLITDPVKATEQVVRLVKKGEIMASDGSILELQADTVCIHGDGPTALEIARHLSETLAAENIKTCALQKQGRN</sequence>
<dbReference type="GO" id="GO:0017168">
    <property type="term" value="F:5-oxoprolinase (ATP-hydrolyzing) activity"/>
    <property type="evidence" value="ECO:0007669"/>
    <property type="project" value="UniProtKB-UniRule"/>
</dbReference>
<gene>
    <name evidence="1" type="primary">pxpA</name>
    <name evidence="2" type="ORF">HXX08_08050</name>
    <name evidence="3" type="ORF">OZ401_000954</name>
</gene>
<dbReference type="RefSeq" id="WP_341469570.1">
    <property type="nucleotide sequence ID" value="NZ_CP128399.1"/>
</dbReference>
<protein>
    <recommendedName>
        <fullName evidence="1">5-oxoprolinase subunit A</fullName>
        <shortName evidence="1">5-OPase subunit A</shortName>
        <ecNumber evidence="1">3.5.2.9</ecNumber>
    </recommendedName>
    <alternativeName>
        <fullName evidence="1">5-oxoprolinase (ATP-hydrolyzing) subunit A</fullName>
    </alternativeName>
</protein>
<dbReference type="NCBIfam" id="NF003816">
    <property type="entry name" value="PRK05406.1-5"/>
    <property type="match status" value="1"/>
</dbReference>
<name>A0A8T7LUW9_9CHLR</name>
<dbReference type="GO" id="GO:0005524">
    <property type="term" value="F:ATP binding"/>
    <property type="evidence" value="ECO:0007669"/>
    <property type="project" value="UniProtKB-UniRule"/>
</dbReference>
<dbReference type="EMBL" id="CP128399">
    <property type="protein sequence ID" value="WJW67679.1"/>
    <property type="molecule type" value="Genomic_DNA"/>
</dbReference>
<dbReference type="PANTHER" id="PTHR30292:SF0">
    <property type="entry name" value="5-OXOPROLINASE SUBUNIT A"/>
    <property type="match status" value="1"/>
</dbReference>
<dbReference type="InterPro" id="IPR005501">
    <property type="entry name" value="LamB/YcsF/PxpA-like"/>
</dbReference>
<dbReference type="PANTHER" id="PTHR30292">
    <property type="entry name" value="UNCHARACTERIZED PROTEIN YBGL-RELATED"/>
    <property type="match status" value="1"/>
</dbReference>
<dbReference type="CDD" id="cd10787">
    <property type="entry name" value="LamB_YcsF_like"/>
    <property type="match status" value="1"/>
</dbReference>
<dbReference type="Gene3D" id="3.20.20.370">
    <property type="entry name" value="Glycoside hydrolase/deacetylase"/>
    <property type="match status" value="1"/>
</dbReference>
<dbReference type="NCBIfam" id="NF003814">
    <property type="entry name" value="PRK05406.1-3"/>
    <property type="match status" value="1"/>
</dbReference>
<keyword evidence="5" id="KW-1185">Reference proteome</keyword>
<evidence type="ECO:0000313" key="5">
    <source>
        <dbReference type="Proteomes" id="UP001431572"/>
    </source>
</evidence>
<comment type="catalytic activity">
    <reaction evidence="1">
        <text>5-oxo-L-proline + ATP + 2 H2O = L-glutamate + ADP + phosphate + H(+)</text>
        <dbReference type="Rhea" id="RHEA:10348"/>
        <dbReference type="ChEBI" id="CHEBI:15377"/>
        <dbReference type="ChEBI" id="CHEBI:15378"/>
        <dbReference type="ChEBI" id="CHEBI:29985"/>
        <dbReference type="ChEBI" id="CHEBI:30616"/>
        <dbReference type="ChEBI" id="CHEBI:43474"/>
        <dbReference type="ChEBI" id="CHEBI:58402"/>
        <dbReference type="ChEBI" id="CHEBI:456216"/>
        <dbReference type="EC" id="3.5.2.9"/>
    </reaction>
</comment>
<comment type="function">
    <text evidence="1">Catalyzes the cleavage of 5-oxoproline to form L-glutamate coupled to the hydrolysis of ATP to ADP and inorganic phosphate.</text>
</comment>
<reference evidence="3" key="2">
    <citation type="journal article" date="2024" name="Nature">
        <title>Anoxygenic phototroph of the Chloroflexota uses a type I reaction centre.</title>
        <authorList>
            <person name="Tsuji J.M."/>
            <person name="Shaw N.A."/>
            <person name="Nagashima S."/>
            <person name="Venkiteswaran J.J."/>
            <person name="Schiff S.L."/>
            <person name="Watanabe T."/>
            <person name="Fukui M."/>
            <person name="Hanada S."/>
            <person name="Tank M."/>
            <person name="Neufeld J.D."/>
        </authorList>
    </citation>
    <scope>NUCLEOTIDE SEQUENCE</scope>
    <source>
        <strain evidence="3">L227-S17</strain>
    </source>
</reference>
<comment type="similarity">
    <text evidence="1">Belongs to the LamB/PxpA family.</text>
</comment>
<organism evidence="2 4">
    <name type="scientific">Candidatus Chlorohelix allophototropha</name>
    <dbReference type="NCBI Taxonomy" id="3003348"/>
    <lineage>
        <taxon>Bacteria</taxon>
        <taxon>Bacillati</taxon>
        <taxon>Chloroflexota</taxon>
        <taxon>Chloroflexia</taxon>
        <taxon>Candidatus Chloroheliales</taxon>
        <taxon>Candidatus Chloroheliaceae</taxon>
        <taxon>Candidatus Chlorohelix</taxon>
    </lineage>
</organism>
<keyword evidence="1" id="KW-0378">Hydrolase</keyword>
<reference evidence="2 4" key="1">
    <citation type="submission" date="2020-06" db="EMBL/GenBank/DDBJ databases">
        <title>Anoxygenic phototrophic Chloroflexota member uses a Type I reaction center.</title>
        <authorList>
            <person name="Tsuji J.M."/>
            <person name="Shaw N.A."/>
            <person name="Nagashima S."/>
            <person name="Venkiteswaran J."/>
            <person name="Schiff S.L."/>
            <person name="Hanada S."/>
            <person name="Tank M."/>
            <person name="Neufeld J.D."/>
        </authorList>
    </citation>
    <scope>NUCLEOTIDE SEQUENCE [LARGE SCALE GENOMIC DNA]</scope>
    <source>
        <strain evidence="2">L227-S17</strain>
    </source>
</reference>
<evidence type="ECO:0000313" key="4">
    <source>
        <dbReference type="Proteomes" id="UP000521676"/>
    </source>
</evidence>
<dbReference type="InterPro" id="IPR011330">
    <property type="entry name" value="Glyco_hydro/deAcase_b/a-brl"/>
</dbReference>
<dbReference type="EC" id="3.5.2.9" evidence="1"/>
<dbReference type="GO" id="GO:0005975">
    <property type="term" value="P:carbohydrate metabolic process"/>
    <property type="evidence" value="ECO:0007669"/>
    <property type="project" value="InterPro"/>
</dbReference>
<keyword evidence="1" id="KW-0547">Nucleotide-binding</keyword>
<dbReference type="AlphaFoldDB" id="A0A8T7LUW9"/>
<dbReference type="Proteomes" id="UP000521676">
    <property type="component" value="Unassembled WGS sequence"/>
</dbReference>
<evidence type="ECO:0000256" key="1">
    <source>
        <dbReference type="HAMAP-Rule" id="MF_00691"/>
    </source>
</evidence>
<dbReference type="Proteomes" id="UP001431572">
    <property type="component" value="Chromosome 1"/>
</dbReference>
<keyword evidence="1" id="KW-0067">ATP-binding</keyword>
<evidence type="ECO:0000313" key="2">
    <source>
        <dbReference type="EMBL" id="NWJ45814.1"/>
    </source>
</evidence>
<comment type="subunit">
    <text evidence="1">Forms a complex composed of PxpA, PxpB and PxpC.</text>
</comment>
<dbReference type="EMBL" id="JACATZ010000001">
    <property type="protein sequence ID" value="NWJ45814.1"/>
    <property type="molecule type" value="Genomic_DNA"/>
</dbReference>